<gene>
    <name evidence="3" type="ORF">GCM10023216_19430</name>
</gene>
<dbReference type="Proteomes" id="UP001500956">
    <property type="component" value="Unassembled WGS sequence"/>
</dbReference>
<accession>A0ABP8YEX2</accession>
<evidence type="ECO:0000256" key="1">
    <source>
        <dbReference type="SAM" id="Phobius"/>
    </source>
</evidence>
<proteinExistence type="predicted"/>
<feature type="domain" description="Winged helix DNA-binding" evidence="2">
    <location>
        <begin position="159"/>
        <end position="228"/>
    </location>
</feature>
<feature type="transmembrane region" description="Helical" evidence="1">
    <location>
        <begin position="23"/>
        <end position="43"/>
    </location>
</feature>
<dbReference type="InterPro" id="IPR036388">
    <property type="entry name" value="WH-like_DNA-bd_sf"/>
</dbReference>
<comment type="caution">
    <text evidence="3">The sequence shown here is derived from an EMBL/GenBank/DDBJ whole genome shotgun (WGS) entry which is preliminary data.</text>
</comment>
<reference evidence="4" key="1">
    <citation type="journal article" date="2019" name="Int. J. Syst. Evol. Microbiol.">
        <title>The Global Catalogue of Microorganisms (GCM) 10K type strain sequencing project: providing services to taxonomists for standard genome sequencing and annotation.</title>
        <authorList>
            <consortium name="The Broad Institute Genomics Platform"/>
            <consortium name="The Broad Institute Genome Sequencing Center for Infectious Disease"/>
            <person name="Wu L."/>
            <person name="Ma J."/>
        </authorList>
    </citation>
    <scope>NUCLEOTIDE SEQUENCE [LARGE SCALE GENOMIC DNA]</scope>
    <source>
        <strain evidence="4">JCM 18063</strain>
    </source>
</reference>
<feature type="transmembrane region" description="Helical" evidence="1">
    <location>
        <begin position="88"/>
        <end position="106"/>
    </location>
</feature>
<sequence>MAPEHRSDDADHQCHASARDRMVYGWSVALLGCVAGAVVALVAGQGDAGLSGIGIPIATVLVAVSWWRELGIRATPRHARRTDLIGSLLSCVLWVAIWTQFAFFDATALSPVLSAALGALVAAPAATAGWLIRRAQPSTAPHSRAGDRPTAAPQAADQVRDRIITALTTVDEAEREVVHRAVPVGTAMFDDQVAALESAGDIRVRQWWIRAHPRTWLRLTARGRAKAEPAVTPG</sequence>
<feature type="transmembrane region" description="Helical" evidence="1">
    <location>
        <begin position="49"/>
        <end position="67"/>
    </location>
</feature>
<dbReference type="EMBL" id="BAABID010000008">
    <property type="protein sequence ID" value="GAA4728255.1"/>
    <property type="molecule type" value="Genomic_DNA"/>
</dbReference>
<keyword evidence="1" id="KW-0812">Transmembrane</keyword>
<keyword evidence="1" id="KW-0472">Membrane</keyword>
<protein>
    <recommendedName>
        <fullName evidence="2">Winged helix DNA-binding domain-containing protein</fullName>
    </recommendedName>
</protein>
<dbReference type="Pfam" id="PF13601">
    <property type="entry name" value="HTH_34"/>
    <property type="match status" value="1"/>
</dbReference>
<dbReference type="RefSeq" id="WP_172149938.1">
    <property type="nucleotide sequence ID" value="NZ_JABEZT010000002.1"/>
</dbReference>
<dbReference type="PROSITE" id="PS51257">
    <property type="entry name" value="PROKAR_LIPOPROTEIN"/>
    <property type="match status" value="1"/>
</dbReference>
<keyword evidence="1" id="KW-1133">Transmembrane helix</keyword>
<evidence type="ECO:0000259" key="2">
    <source>
        <dbReference type="Pfam" id="PF13601"/>
    </source>
</evidence>
<name>A0ABP8YEX2_9MICO</name>
<dbReference type="InterPro" id="IPR027395">
    <property type="entry name" value="WH_DNA-bd_dom"/>
</dbReference>
<organism evidence="3 4">
    <name type="scientific">Isoptericola chiayiensis</name>
    <dbReference type="NCBI Taxonomy" id="579446"/>
    <lineage>
        <taxon>Bacteria</taxon>
        <taxon>Bacillati</taxon>
        <taxon>Actinomycetota</taxon>
        <taxon>Actinomycetes</taxon>
        <taxon>Micrococcales</taxon>
        <taxon>Promicromonosporaceae</taxon>
        <taxon>Isoptericola</taxon>
    </lineage>
</organism>
<keyword evidence="4" id="KW-1185">Reference proteome</keyword>
<evidence type="ECO:0000313" key="3">
    <source>
        <dbReference type="EMBL" id="GAA4728255.1"/>
    </source>
</evidence>
<evidence type="ECO:0000313" key="4">
    <source>
        <dbReference type="Proteomes" id="UP001500956"/>
    </source>
</evidence>
<dbReference type="Gene3D" id="1.10.10.10">
    <property type="entry name" value="Winged helix-like DNA-binding domain superfamily/Winged helix DNA-binding domain"/>
    <property type="match status" value="1"/>
</dbReference>
<feature type="transmembrane region" description="Helical" evidence="1">
    <location>
        <begin position="112"/>
        <end position="132"/>
    </location>
</feature>